<accession>A0A9D2NBU2</accession>
<dbReference type="GO" id="GO:0003919">
    <property type="term" value="F:FMN adenylyltransferase activity"/>
    <property type="evidence" value="ECO:0007669"/>
    <property type="project" value="UniProtKB-UniRule"/>
</dbReference>
<evidence type="ECO:0000256" key="10">
    <source>
        <dbReference type="ARBA" id="ARBA00022840"/>
    </source>
</evidence>
<comment type="catalytic activity">
    <reaction evidence="13 14">
        <text>FMN + ATP + H(+) = FAD + diphosphate</text>
        <dbReference type="Rhea" id="RHEA:17237"/>
        <dbReference type="ChEBI" id="CHEBI:15378"/>
        <dbReference type="ChEBI" id="CHEBI:30616"/>
        <dbReference type="ChEBI" id="CHEBI:33019"/>
        <dbReference type="ChEBI" id="CHEBI:57692"/>
        <dbReference type="ChEBI" id="CHEBI:58210"/>
        <dbReference type="EC" id="2.7.7.2"/>
    </reaction>
</comment>
<keyword evidence="8 14" id="KW-0418">Kinase</keyword>
<reference evidence="16" key="2">
    <citation type="submission" date="2021-04" db="EMBL/GenBank/DDBJ databases">
        <authorList>
            <person name="Gilroy R."/>
        </authorList>
    </citation>
    <scope>NUCLEOTIDE SEQUENCE</scope>
    <source>
        <strain evidence="16">CHK185-5351</strain>
    </source>
</reference>
<dbReference type="NCBIfam" id="TIGR00083">
    <property type="entry name" value="ribF"/>
    <property type="match status" value="1"/>
</dbReference>
<dbReference type="Gene3D" id="3.40.50.620">
    <property type="entry name" value="HUPs"/>
    <property type="match status" value="1"/>
</dbReference>
<dbReference type="SMART" id="SM00904">
    <property type="entry name" value="Flavokinase"/>
    <property type="match status" value="1"/>
</dbReference>
<evidence type="ECO:0000256" key="12">
    <source>
        <dbReference type="ARBA" id="ARBA00047880"/>
    </source>
</evidence>
<dbReference type="Gene3D" id="2.40.30.30">
    <property type="entry name" value="Riboflavin kinase-like"/>
    <property type="match status" value="1"/>
</dbReference>
<evidence type="ECO:0000256" key="5">
    <source>
        <dbReference type="ARBA" id="ARBA00022679"/>
    </source>
</evidence>
<keyword evidence="10 14" id="KW-0067">ATP-binding</keyword>
<dbReference type="GO" id="GO:0005524">
    <property type="term" value="F:ATP binding"/>
    <property type="evidence" value="ECO:0007669"/>
    <property type="project" value="UniProtKB-UniRule"/>
</dbReference>
<dbReference type="Pfam" id="PF01687">
    <property type="entry name" value="Flavokinase"/>
    <property type="match status" value="1"/>
</dbReference>
<evidence type="ECO:0000256" key="7">
    <source>
        <dbReference type="ARBA" id="ARBA00022741"/>
    </source>
</evidence>
<evidence type="ECO:0000256" key="9">
    <source>
        <dbReference type="ARBA" id="ARBA00022827"/>
    </source>
</evidence>
<evidence type="ECO:0000256" key="13">
    <source>
        <dbReference type="ARBA" id="ARBA00049494"/>
    </source>
</evidence>
<reference evidence="16" key="1">
    <citation type="journal article" date="2021" name="PeerJ">
        <title>Extensive microbial diversity within the chicken gut microbiome revealed by metagenomics and culture.</title>
        <authorList>
            <person name="Gilroy R."/>
            <person name="Ravi A."/>
            <person name="Getino M."/>
            <person name="Pursley I."/>
            <person name="Horton D.L."/>
            <person name="Alikhan N.F."/>
            <person name="Baker D."/>
            <person name="Gharbi K."/>
            <person name="Hall N."/>
            <person name="Watson M."/>
            <person name="Adriaenssens E.M."/>
            <person name="Foster-Nyarko E."/>
            <person name="Jarju S."/>
            <person name="Secka A."/>
            <person name="Antonio M."/>
            <person name="Oren A."/>
            <person name="Chaudhuri R.R."/>
            <person name="La Ragione R."/>
            <person name="Hildebrand F."/>
            <person name="Pallen M.J."/>
        </authorList>
    </citation>
    <scope>NUCLEOTIDE SEQUENCE</scope>
    <source>
        <strain evidence="16">CHK185-5351</strain>
    </source>
</reference>
<evidence type="ECO:0000259" key="15">
    <source>
        <dbReference type="SMART" id="SM00904"/>
    </source>
</evidence>
<feature type="domain" description="Riboflavin kinase" evidence="15">
    <location>
        <begin position="181"/>
        <end position="305"/>
    </location>
</feature>
<dbReference type="GO" id="GO:0009398">
    <property type="term" value="P:FMN biosynthetic process"/>
    <property type="evidence" value="ECO:0007669"/>
    <property type="project" value="UniProtKB-UniRule"/>
</dbReference>
<dbReference type="GO" id="GO:0008531">
    <property type="term" value="F:riboflavin kinase activity"/>
    <property type="evidence" value="ECO:0007669"/>
    <property type="project" value="UniProtKB-UniRule"/>
</dbReference>
<evidence type="ECO:0000256" key="8">
    <source>
        <dbReference type="ARBA" id="ARBA00022777"/>
    </source>
</evidence>
<proteinExistence type="inferred from homology"/>
<dbReference type="PIRSF" id="PIRSF004491">
    <property type="entry name" value="FAD_Synth"/>
    <property type="match status" value="1"/>
</dbReference>
<evidence type="ECO:0000256" key="6">
    <source>
        <dbReference type="ARBA" id="ARBA00022695"/>
    </source>
</evidence>
<protein>
    <recommendedName>
        <fullName evidence="14">Riboflavin biosynthesis protein</fullName>
    </recommendedName>
    <domain>
        <recommendedName>
            <fullName evidence="14">Riboflavin kinase</fullName>
            <ecNumber evidence="14">2.7.1.26</ecNumber>
        </recommendedName>
        <alternativeName>
            <fullName evidence="14">Flavokinase</fullName>
        </alternativeName>
    </domain>
    <domain>
        <recommendedName>
            <fullName evidence="14">FMN adenylyltransferase</fullName>
            <ecNumber evidence="14">2.7.7.2</ecNumber>
        </recommendedName>
        <alternativeName>
            <fullName evidence="14">FAD pyrophosphorylase</fullName>
        </alternativeName>
        <alternativeName>
            <fullName evidence="14">FAD synthase</fullName>
        </alternativeName>
    </domain>
</protein>
<evidence type="ECO:0000256" key="4">
    <source>
        <dbReference type="ARBA" id="ARBA00022643"/>
    </source>
</evidence>
<dbReference type="Pfam" id="PF06574">
    <property type="entry name" value="FAD_syn"/>
    <property type="match status" value="1"/>
</dbReference>
<comment type="caution">
    <text evidence="16">The sequence shown here is derived from an EMBL/GenBank/DDBJ whole genome shotgun (WGS) entry which is preliminary data.</text>
</comment>
<comment type="catalytic activity">
    <reaction evidence="12 14">
        <text>riboflavin + ATP = FMN + ADP + H(+)</text>
        <dbReference type="Rhea" id="RHEA:14357"/>
        <dbReference type="ChEBI" id="CHEBI:15378"/>
        <dbReference type="ChEBI" id="CHEBI:30616"/>
        <dbReference type="ChEBI" id="CHEBI:57986"/>
        <dbReference type="ChEBI" id="CHEBI:58210"/>
        <dbReference type="ChEBI" id="CHEBI:456216"/>
        <dbReference type="EC" id="2.7.1.26"/>
    </reaction>
</comment>
<dbReference type="InterPro" id="IPR023465">
    <property type="entry name" value="Riboflavin_kinase_dom_sf"/>
</dbReference>
<dbReference type="InterPro" id="IPR015865">
    <property type="entry name" value="Riboflavin_kinase_bac/euk"/>
</dbReference>
<evidence type="ECO:0000256" key="11">
    <source>
        <dbReference type="ARBA" id="ARBA00023268"/>
    </source>
</evidence>
<evidence type="ECO:0000256" key="2">
    <source>
        <dbReference type="ARBA" id="ARBA00005201"/>
    </source>
</evidence>
<name>A0A9D2NBU2_9FIRM</name>
<dbReference type="SUPFAM" id="SSF82114">
    <property type="entry name" value="Riboflavin kinase-like"/>
    <property type="match status" value="1"/>
</dbReference>
<comment type="pathway">
    <text evidence="1 14">Cofactor biosynthesis; FAD biosynthesis; FAD from FMN: step 1/1.</text>
</comment>
<gene>
    <name evidence="16" type="ORF">H9705_10165</name>
</gene>
<dbReference type="NCBIfam" id="NF004162">
    <property type="entry name" value="PRK05627.1-5"/>
    <property type="match status" value="1"/>
</dbReference>
<dbReference type="InterPro" id="IPR023468">
    <property type="entry name" value="Riboflavin_kinase"/>
</dbReference>
<keyword evidence="5 14" id="KW-0808">Transferase</keyword>
<organism evidence="16 17">
    <name type="scientific">Candidatus Fusicatenibacter intestinigallinarum</name>
    <dbReference type="NCBI Taxonomy" id="2838598"/>
    <lineage>
        <taxon>Bacteria</taxon>
        <taxon>Bacillati</taxon>
        <taxon>Bacillota</taxon>
        <taxon>Clostridia</taxon>
        <taxon>Lachnospirales</taxon>
        <taxon>Lachnospiraceae</taxon>
        <taxon>Fusicatenibacter</taxon>
    </lineage>
</organism>
<dbReference type="FunFam" id="3.40.50.620:FF:000021">
    <property type="entry name" value="Riboflavin biosynthesis protein"/>
    <property type="match status" value="1"/>
</dbReference>
<keyword evidence="4 14" id="KW-0288">FMN</keyword>
<dbReference type="Proteomes" id="UP000823849">
    <property type="component" value="Unassembled WGS sequence"/>
</dbReference>
<evidence type="ECO:0000256" key="3">
    <source>
        <dbReference type="ARBA" id="ARBA00022630"/>
    </source>
</evidence>
<dbReference type="SUPFAM" id="SSF52374">
    <property type="entry name" value="Nucleotidylyl transferase"/>
    <property type="match status" value="1"/>
</dbReference>
<evidence type="ECO:0000256" key="14">
    <source>
        <dbReference type="PIRNR" id="PIRNR004491"/>
    </source>
</evidence>
<dbReference type="EC" id="2.7.7.2" evidence="14"/>
<dbReference type="PANTHER" id="PTHR22749">
    <property type="entry name" value="RIBOFLAVIN KINASE/FMN ADENYLYLTRANSFERASE"/>
    <property type="match status" value="1"/>
</dbReference>
<keyword evidence="6 14" id="KW-0548">Nucleotidyltransferase</keyword>
<dbReference type="EMBL" id="DWWU01000041">
    <property type="protein sequence ID" value="HJC16160.1"/>
    <property type="molecule type" value="Genomic_DNA"/>
</dbReference>
<evidence type="ECO:0000313" key="17">
    <source>
        <dbReference type="Proteomes" id="UP000823849"/>
    </source>
</evidence>
<dbReference type="PANTHER" id="PTHR22749:SF6">
    <property type="entry name" value="RIBOFLAVIN KINASE"/>
    <property type="match status" value="1"/>
</dbReference>
<evidence type="ECO:0000313" key="16">
    <source>
        <dbReference type="EMBL" id="HJC16160.1"/>
    </source>
</evidence>
<comment type="similarity">
    <text evidence="14">Belongs to the ribF family.</text>
</comment>
<dbReference type="CDD" id="cd02064">
    <property type="entry name" value="FAD_synthetase_N"/>
    <property type="match status" value="1"/>
</dbReference>
<sequence length="311" mass="35569">MRYIKNTLSFETERGSVVTLGKFDGLHRGHMLLVNRVLETGRQEGLETVVFTFAVPPSMRVTHEPAHQLLTNEERHLRLEDCGVDILIECPFTDEVMHMEPEAFIREILVEKLHAACVIVGTDFHFGYQRRGDARMLEALGPSCGFRTEIIEKAREDGREISSTWIKEELRKGQMEKVESLLGYPYTVREKIVHGRALGRTIGVPTINQVPVKEKLLPPYGVYVSRVEVLGQAFYGMTNIGVKPTVRENFTGVETYLFDCDLDLYGQTAEVALLHYQRKEQKFPSVEALQAHLKKDEKEARSFLKEKGYLR</sequence>
<dbReference type="AlphaFoldDB" id="A0A9D2NBU2"/>
<dbReference type="EC" id="2.7.1.26" evidence="14"/>
<keyword evidence="7 14" id="KW-0547">Nucleotide-binding</keyword>
<dbReference type="InterPro" id="IPR015864">
    <property type="entry name" value="FAD_synthase"/>
</dbReference>
<keyword evidence="3 14" id="KW-0285">Flavoprotein</keyword>
<evidence type="ECO:0000256" key="1">
    <source>
        <dbReference type="ARBA" id="ARBA00004726"/>
    </source>
</evidence>
<keyword evidence="9 14" id="KW-0274">FAD</keyword>
<dbReference type="GO" id="GO:0006747">
    <property type="term" value="P:FAD biosynthetic process"/>
    <property type="evidence" value="ECO:0007669"/>
    <property type="project" value="UniProtKB-UniRule"/>
</dbReference>
<dbReference type="GO" id="GO:0009231">
    <property type="term" value="P:riboflavin biosynthetic process"/>
    <property type="evidence" value="ECO:0007669"/>
    <property type="project" value="InterPro"/>
</dbReference>
<comment type="pathway">
    <text evidence="2 14">Cofactor biosynthesis; FMN biosynthesis; FMN from riboflavin (ATP route): step 1/1.</text>
</comment>
<dbReference type="InterPro" id="IPR014729">
    <property type="entry name" value="Rossmann-like_a/b/a_fold"/>
</dbReference>
<dbReference type="InterPro" id="IPR002606">
    <property type="entry name" value="Riboflavin_kinase_bac"/>
</dbReference>
<keyword evidence="11" id="KW-0511">Multifunctional enzyme</keyword>